<dbReference type="Proteomes" id="UP000215002">
    <property type="component" value="Chromosome"/>
</dbReference>
<feature type="transmembrane region" description="Helical" evidence="2">
    <location>
        <begin position="17"/>
        <end position="38"/>
    </location>
</feature>
<organism evidence="3 4">
    <name type="scientific">Mucilaginibacter xinganensis</name>
    <dbReference type="NCBI Taxonomy" id="1234841"/>
    <lineage>
        <taxon>Bacteria</taxon>
        <taxon>Pseudomonadati</taxon>
        <taxon>Bacteroidota</taxon>
        <taxon>Sphingobacteriia</taxon>
        <taxon>Sphingobacteriales</taxon>
        <taxon>Sphingobacteriaceae</taxon>
        <taxon>Mucilaginibacter</taxon>
    </lineage>
</organism>
<reference evidence="3 4" key="1">
    <citation type="submission" date="2017-08" db="EMBL/GenBank/DDBJ databases">
        <title>Complete genome sequence of Mucilaginibacter sp. strain BJC16-A31.</title>
        <authorList>
            <consortium name="Henan University of Science and Technology"/>
            <person name="You X."/>
        </authorList>
    </citation>
    <scope>NUCLEOTIDE SEQUENCE [LARGE SCALE GENOMIC DNA]</scope>
    <source>
        <strain evidence="3 4">BJC16-A31</strain>
    </source>
</reference>
<feature type="region of interest" description="Disordered" evidence="1">
    <location>
        <begin position="81"/>
        <end position="104"/>
    </location>
</feature>
<accession>A0A223NTF8</accession>
<evidence type="ECO:0000313" key="4">
    <source>
        <dbReference type="Proteomes" id="UP000215002"/>
    </source>
</evidence>
<dbReference type="EMBL" id="CP022743">
    <property type="protein sequence ID" value="ASU33137.1"/>
    <property type="molecule type" value="Genomic_DNA"/>
</dbReference>
<dbReference type="KEGG" id="muc:MuYL_1239"/>
<keyword evidence="2" id="KW-1133">Transmembrane helix</keyword>
<protein>
    <submittedName>
        <fullName evidence="3">Uncharacterized protein</fullName>
    </submittedName>
</protein>
<sequence>MTALEQRQIKGITVKNIVLTVLSTASIVTSVVTTYFGLKSEIQSIKSSGETEVRINNIRIKILEDQTALLQKEINDIQLAGKASHGAPERAKTTDPAMLSAIEK</sequence>
<gene>
    <name evidence="3" type="ORF">MuYL_1239</name>
</gene>
<evidence type="ECO:0000256" key="1">
    <source>
        <dbReference type="SAM" id="MobiDB-lite"/>
    </source>
</evidence>
<proteinExistence type="predicted"/>
<dbReference type="AlphaFoldDB" id="A0A223NTF8"/>
<keyword evidence="2" id="KW-0812">Transmembrane</keyword>
<name>A0A223NTF8_9SPHI</name>
<dbReference type="OrthoDB" id="797642at2"/>
<keyword evidence="2" id="KW-0472">Membrane</keyword>
<keyword evidence="4" id="KW-1185">Reference proteome</keyword>
<dbReference type="RefSeq" id="WP_094569635.1">
    <property type="nucleotide sequence ID" value="NZ_CP022743.1"/>
</dbReference>
<evidence type="ECO:0000313" key="3">
    <source>
        <dbReference type="EMBL" id="ASU33137.1"/>
    </source>
</evidence>
<evidence type="ECO:0000256" key="2">
    <source>
        <dbReference type="SAM" id="Phobius"/>
    </source>
</evidence>